<dbReference type="KEGG" id="bcai:K788_0000440"/>
<keyword evidence="2" id="KW-0560">Oxidoreductase</keyword>
<dbReference type="Proteomes" id="UP000019146">
    <property type="component" value="Chromosome 2"/>
</dbReference>
<dbReference type="GeneID" id="69972228"/>
<sequence>MTLQQAARKPVQRAGIVGVAAVPHAPQFLSLPDTEDGKQVERVRTAMAALGARLRMLEPDCLIVLSNDHGDHFVTHSVAPFCVHAADRTDGMHKHRGDWTLDASMAYPLVRAMDDEGFDLAFTLDAKIPTSFTIPYEFMGFGRETPMTAIFVNAYVPPQPSPLRCHAFGKALARAVQRMGRRAVLIASGGLSHYPGTVHYPKPDIDTDRVLFEQMKAGNLSHLLAYDEDALDATGNVELRMTLVAAGAIGAGGARKPFIAEFEPSWHHTYAVLGWDLTAPVEHKPLIYPALPPSRVELVRAVQTLRVDGAAARHFLENSAAYCDGFALAADERAALIASDFDALRDRFDIHALLTAGALAQLRIQRGNGH</sequence>
<gene>
    <name evidence="2" type="ORF">K788_0000440</name>
</gene>
<evidence type="ECO:0000313" key="3">
    <source>
        <dbReference type="Proteomes" id="UP000019146"/>
    </source>
</evidence>
<evidence type="ECO:0000259" key="1">
    <source>
        <dbReference type="Pfam" id="PF02900"/>
    </source>
</evidence>
<dbReference type="SUPFAM" id="SSF53213">
    <property type="entry name" value="LigB-like"/>
    <property type="match status" value="1"/>
</dbReference>
<dbReference type="GO" id="GO:0016702">
    <property type="term" value="F:oxidoreductase activity, acting on single donors with incorporation of molecular oxygen, incorporation of two atoms of oxygen"/>
    <property type="evidence" value="ECO:0007669"/>
    <property type="project" value="UniProtKB-ARBA"/>
</dbReference>
<dbReference type="EMBL" id="CP012747">
    <property type="protein sequence ID" value="ALL68520.1"/>
    <property type="molecule type" value="Genomic_DNA"/>
</dbReference>
<protein>
    <submittedName>
        <fullName evidence="2">3-carboxyethylcatechol 2,3-dioxygenase</fullName>
    </submittedName>
</protein>
<evidence type="ECO:0000313" key="2">
    <source>
        <dbReference type="EMBL" id="ALL68520.1"/>
    </source>
</evidence>
<organism evidence="2 3">
    <name type="scientific">Paraburkholderia caribensis MBA4</name>
    <dbReference type="NCBI Taxonomy" id="1323664"/>
    <lineage>
        <taxon>Bacteria</taxon>
        <taxon>Pseudomonadati</taxon>
        <taxon>Pseudomonadota</taxon>
        <taxon>Betaproteobacteria</taxon>
        <taxon>Burkholderiales</taxon>
        <taxon>Burkholderiaceae</taxon>
        <taxon>Paraburkholderia</taxon>
    </lineage>
</organism>
<dbReference type="InterPro" id="IPR004183">
    <property type="entry name" value="Xdiol_dOase_suB"/>
</dbReference>
<dbReference type="AlphaFoldDB" id="A0A0P0RIQ4"/>
<keyword evidence="2" id="KW-0223">Dioxygenase</keyword>
<dbReference type="GO" id="GO:0008198">
    <property type="term" value="F:ferrous iron binding"/>
    <property type="evidence" value="ECO:0007669"/>
    <property type="project" value="InterPro"/>
</dbReference>
<dbReference type="Gene3D" id="3.40.830.10">
    <property type="entry name" value="LigB-like"/>
    <property type="match status" value="1"/>
</dbReference>
<dbReference type="Pfam" id="PF02900">
    <property type="entry name" value="LigB"/>
    <property type="match status" value="1"/>
</dbReference>
<reference evidence="2 3" key="1">
    <citation type="journal article" date="2014" name="Genome Announc.">
        <title>Draft Genome Sequence of the Haloacid-Degrading Burkholderia caribensis Strain MBA4.</title>
        <authorList>
            <person name="Pan Y."/>
            <person name="Kong K.F."/>
            <person name="Tsang J.S."/>
        </authorList>
    </citation>
    <scope>NUCLEOTIDE SEQUENCE [LARGE SCALE GENOMIC DNA]</scope>
    <source>
        <strain evidence="2 3">MBA4</strain>
    </source>
</reference>
<proteinExistence type="predicted"/>
<feature type="domain" description="Extradiol ring-cleavage dioxygenase class III enzyme subunit B" evidence="1">
    <location>
        <begin position="20"/>
        <end position="251"/>
    </location>
</feature>
<dbReference type="RefSeq" id="WP_082625003.1">
    <property type="nucleotide sequence ID" value="NZ_CP012747.1"/>
</dbReference>
<accession>A0A0P0RIQ4</accession>
<name>A0A0P0RIQ4_9BURK</name>